<dbReference type="HAMAP" id="MF_00313">
    <property type="entry name" value="Glutaminase"/>
    <property type="match status" value="1"/>
</dbReference>
<dbReference type="EMBL" id="NJGU01000014">
    <property type="protein sequence ID" value="OWY26918.1"/>
    <property type="molecule type" value="Genomic_DNA"/>
</dbReference>
<dbReference type="NCBIfam" id="NF002133">
    <property type="entry name" value="PRK00971.1-2"/>
    <property type="match status" value="1"/>
</dbReference>
<accession>A0A246WKS6</accession>
<evidence type="ECO:0000256" key="6">
    <source>
        <dbReference type="HAMAP-Rule" id="MF_00313"/>
    </source>
</evidence>
<name>A0A246WKS6_9BURK</name>
<dbReference type="PANTHER" id="PTHR12544:SF29">
    <property type="entry name" value="GLUTAMINASE"/>
    <property type="match status" value="1"/>
</dbReference>
<evidence type="ECO:0000313" key="8">
    <source>
        <dbReference type="Proteomes" id="UP000197596"/>
    </source>
</evidence>
<dbReference type="AlphaFoldDB" id="A0A246WKS6"/>
<organism evidence="7 8">
    <name type="scientific">Herbaspirillum robiniae</name>
    <dbReference type="NCBI Taxonomy" id="2014887"/>
    <lineage>
        <taxon>Bacteria</taxon>
        <taxon>Pseudomonadati</taxon>
        <taxon>Pseudomonadota</taxon>
        <taxon>Betaproteobacteria</taxon>
        <taxon>Burkholderiales</taxon>
        <taxon>Oxalobacteraceae</taxon>
        <taxon>Herbaspirillum</taxon>
    </lineage>
</organism>
<dbReference type="NCBIfam" id="NF002132">
    <property type="entry name" value="PRK00971.1-1"/>
    <property type="match status" value="1"/>
</dbReference>
<evidence type="ECO:0000256" key="2">
    <source>
        <dbReference type="ARBA" id="ARBA00011881"/>
    </source>
</evidence>
<dbReference type="PANTHER" id="PTHR12544">
    <property type="entry name" value="GLUTAMINASE"/>
    <property type="match status" value="1"/>
</dbReference>
<feature type="binding site" evidence="6">
    <location>
        <position position="161"/>
    </location>
    <ligand>
        <name>substrate</name>
    </ligand>
</feature>
<dbReference type="NCBIfam" id="TIGR03814">
    <property type="entry name" value="Gln_ase"/>
    <property type="match status" value="1"/>
</dbReference>
<dbReference type="Pfam" id="PF04960">
    <property type="entry name" value="Glutaminase"/>
    <property type="match status" value="1"/>
</dbReference>
<keyword evidence="6" id="KW-0007">Acetylation</keyword>
<feature type="binding site" evidence="6">
    <location>
        <position position="168"/>
    </location>
    <ligand>
        <name>substrate</name>
    </ligand>
</feature>
<dbReference type="Proteomes" id="UP000197596">
    <property type="component" value="Unassembled WGS sequence"/>
</dbReference>
<feature type="binding site" evidence="6">
    <location>
        <position position="192"/>
    </location>
    <ligand>
        <name>substrate</name>
    </ligand>
</feature>
<comment type="catalytic activity">
    <reaction evidence="5 6">
        <text>L-glutamine + H2O = L-glutamate + NH4(+)</text>
        <dbReference type="Rhea" id="RHEA:15889"/>
        <dbReference type="ChEBI" id="CHEBI:15377"/>
        <dbReference type="ChEBI" id="CHEBI:28938"/>
        <dbReference type="ChEBI" id="CHEBI:29985"/>
        <dbReference type="ChEBI" id="CHEBI:58359"/>
        <dbReference type="EC" id="3.5.1.2"/>
    </reaction>
</comment>
<dbReference type="SUPFAM" id="SSF56601">
    <property type="entry name" value="beta-lactamase/transpeptidase-like"/>
    <property type="match status" value="1"/>
</dbReference>
<keyword evidence="4 6" id="KW-0378">Hydrolase</keyword>
<feature type="binding site" evidence="6">
    <location>
        <position position="262"/>
    </location>
    <ligand>
        <name>substrate</name>
    </ligand>
</feature>
<dbReference type="GO" id="GO:0004359">
    <property type="term" value="F:glutaminase activity"/>
    <property type="evidence" value="ECO:0007669"/>
    <property type="project" value="UniProtKB-UniRule"/>
</dbReference>
<evidence type="ECO:0000256" key="4">
    <source>
        <dbReference type="ARBA" id="ARBA00022801"/>
    </source>
</evidence>
<dbReference type="Gene3D" id="3.40.710.10">
    <property type="entry name" value="DD-peptidase/beta-lactamase superfamily"/>
    <property type="match status" value="1"/>
</dbReference>
<dbReference type="InterPro" id="IPR015868">
    <property type="entry name" value="Glutaminase"/>
</dbReference>
<evidence type="ECO:0000256" key="5">
    <source>
        <dbReference type="ARBA" id="ARBA00049534"/>
    </source>
</evidence>
<dbReference type="GO" id="GO:0006543">
    <property type="term" value="P:L-glutamine catabolic process"/>
    <property type="evidence" value="ECO:0007669"/>
    <property type="project" value="TreeGrafter"/>
</dbReference>
<dbReference type="RefSeq" id="WP_088752469.1">
    <property type="nucleotide sequence ID" value="NZ_NJGU01000014.1"/>
</dbReference>
<dbReference type="GO" id="GO:0006537">
    <property type="term" value="P:glutamate biosynthetic process"/>
    <property type="evidence" value="ECO:0007669"/>
    <property type="project" value="TreeGrafter"/>
</dbReference>
<proteinExistence type="inferred from homology"/>
<evidence type="ECO:0000256" key="1">
    <source>
        <dbReference type="ARBA" id="ARBA00011076"/>
    </source>
</evidence>
<gene>
    <name evidence="6" type="primary">glsA</name>
    <name evidence="7" type="ORF">CEJ42_21410</name>
</gene>
<sequence length="308" mass="33412">MDTPHNFNPILEQVLEEVRPLTLQGKVANYIPELGHVDRNKLGIALYLPDGGTYTAGDAHERFSIQSISKVFTLIMAYRKLGDSLWQRVGREPSGNPFNSLIQLETDQGIPRNPFINAGALVVTDVLCSQYVNPHLAILEFIRQISGVEDINFNPRVARSEAQHGFRNAAMANFIKSFGNLKSPVENVLETYFRQCSIEMSCAELVSAAQLLVHYGTALGVSEALLTPSEVRRVASIMLTCGTYDAAGDFAFRIGLPAKSGVGGGILAVVPGRMALCVWSPALDAHGNSLAGSRALELFSGRTGFSIF</sequence>
<feature type="binding site" evidence="6">
    <location>
        <position position="117"/>
    </location>
    <ligand>
        <name>substrate</name>
    </ligand>
</feature>
<dbReference type="InterPro" id="IPR012338">
    <property type="entry name" value="Beta-lactam/transpept-like"/>
</dbReference>
<dbReference type="EC" id="3.5.1.2" evidence="3 6"/>
<comment type="caution">
    <text evidence="7">The sequence shown here is derived from an EMBL/GenBank/DDBJ whole genome shotgun (WGS) entry which is preliminary data.</text>
</comment>
<reference evidence="7 8" key="1">
    <citation type="submission" date="2017-06" db="EMBL/GenBank/DDBJ databases">
        <title>Herbaspirillum phytohormonus sp. nov., isolated from the root nodule of Robinia pseudoacacia in lead-zinc mine.</title>
        <authorList>
            <person name="Fan M."/>
            <person name="Lin Y."/>
        </authorList>
    </citation>
    <scope>NUCLEOTIDE SEQUENCE [LARGE SCALE GENOMIC DNA]</scope>
    <source>
        <strain evidence="7 8">HZ10</strain>
    </source>
</reference>
<dbReference type="FunFam" id="3.40.710.10:FF:000005">
    <property type="entry name" value="Glutaminase"/>
    <property type="match status" value="1"/>
</dbReference>
<evidence type="ECO:0000256" key="3">
    <source>
        <dbReference type="ARBA" id="ARBA00012918"/>
    </source>
</evidence>
<feature type="binding site" evidence="6">
    <location>
        <position position="67"/>
    </location>
    <ligand>
        <name>substrate</name>
    </ligand>
</feature>
<evidence type="ECO:0000313" key="7">
    <source>
        <dbReference type="EMBL" id="OWY26918.1"/>
    </source>
</evidence>
<comment type="subunit">
    <text evidence="2 6">Homotetramer.</text>
</comment>
<feature type="binding site" evidence="6">
    <location>
        <position position="244"/>
    </location>
    <ligand>
        <name>substrate</name>
    </ligand>
</feature>
<protein>
    <recommendedName>
        <fullName evidence="3 6">Glutaminase</fullName>
        <ecNumber evidence="3 6">3.5.1.2</ecNumber>
    </recommendedName>
</protein>
<comment type="similarity">
    <text evidence="1 6">Belongs to the glutaminase family.</text>
</comment>